<proteinExistence type="predicted"/>
<evidence type="ECO:0000313" key="2">
    <source>
        <dbReference type="EMBL" id="KAF5942065.1"/>
    </source>
</evidence>
<dbReference type="PANTHER" id="PTHR36707:SF1">
    <property type="entry name" value="T20M3.17 PROTEIN"/>
    <property type="match status" value="1"/>
</dbReference>
<comment type="caution">
    <text evidence="2">The sequence shown here is derived from an EMBL/GenBank/DDBJ whole genome shotgun (WGS) entry which is preliminary data.</text>
</comment>
<reference evidence="3" key="1">
    <citation type="journal article" date="2020" name="Nat. Commun.">
        <title>Genome assembly of wild tea tree DASZ reveals pedigree and selection history of tea varieties.</title>
        <authorList>
            <person name="Zhang W."/>
            <person name="Zhang Y."/>
            <person name="Qiu H."/>
            <person name="Guo Y."/>
            <person name="Wan H."/>
            <person name="Zhang X."/>
            <person name="Scossa F."/>
            <person name="Alseekh S."/>
            <person name="Zhang Q."/>
            <person name="Wang P."/>
            <person name="Xu L."/>
            <person name="Schmidt M.H."/>
            <person name="Jia X."/>
            <person name="Li D."/>
            <person name="Zhu A."/>
            <person name="Guo F."/>
            <person name="Chen W."/>
            <person name="Ni D."/>
            <person name="Usadel B."/>
            <person name="Fernie A.R."/>
            <person name="Wen W."/>
        </authorList>
    </citation>
    <scope>NUCLEOTIDE SEQUENCE [LARGE SCALE GENOMIC DNA]</scope>
    <source>
        <strain evidence="3">cv. G240</strain>
    </source>
</reference>
<organism evidence="2 3">
    <name type="scientific">Camellia sinensis</name>
    <name type="common">Tea plant</name>
    <name type="synonym">Thea sinensis</name>
    <dbReference type="NCBI Taxonomy" id="4442"/>
    <lineage>
        <taxon>Eukaryota</taxon>
        <taxon>Viridiplantae</taxon>
        <taxon>Streptophyta</taxon>
        <taxon>Embryophyta</taxon>
        <taxon>Tracheophyta</taxon>
        <taxon>Spermatophyta</taxon>
        <taxon>Magnoliopsida</taxon>
        <taxon>eudicotyledons</taxon>
        <taxon>Gunneridae</taxon>
        <taxon>Pentapetalae</taxon>
        <taxon>asterids</taxon>
        <taxon>Ericales</taxon>
        <taxon>Theaceae</taxon>
        <taxon>Camellia</taxon>
    </lineage>
</organism>
<protein>
    <submittedName>
        <fullName evidence="2">Uncharacterized protein</fullName>
    </submittedName>
</protein>
<dbReference type="PANTHER" id="PTHR36707">
    <property type="entry name" value="T20M3.17 PROTEIN"/>
    <property type="match status" value="1"/>
</dbReference>
<sequence length="388" mass="44308">MRSESPTTMGLTCRDCSSNSVILRSSSSIKNNKKSSSNQREDRLCARNPSIRLQIHELNPLCKSRKKAEEDDEDGDFDKRFGEEGSFDDDKYMWLSSGTMSPSCFDDQRFSVLLDLSLDDQWLVVPLPNSSPFLGKNIILFDGSKVNPIEEASLVLERTSLDAEKIFQEDLKEDEEEEIVSWLSSSISNDPTDWERNGFWVSYYAKWISDAESEFDYLGSEVLSSNSSSVSSFPEILIQEKSQSFPFDHVSEDVDLATGAADEPLFWPSDRKFDWGSELKWDFFIMSPRKHKHKDKTLEGKLTFVRRMQTKPSRLGESRNFFAKIVPLDVVEPTSDDVLNEKSNLVDEDFESNEEVAIETLLGLDEFDGHEGTESEFNRDDFCLDESV</sequence>
<evidence type="ECO:0000313" key="3">
    <source>
        <dbReference type="Proteomes" id="UP000593564"/>
    </source>
</evidence>
<gene>
    <name evidence="2" type="ORF">HYC85_019707</name>
</gene>
<dbReference type="AlphaFoldDB" id="A0A7J7GPA6"/>
<dbReference type="Proteomes" id="UP000593564">
    <property type="component" value="Unassembled WGS sequence"/>
</dbReference>
<dbReference type="EMBL" id="JACBKZ010000009">
    <property type="protein sequence ID" value="KAF5942065.1"/>
    <property type="molecule type" value="Genomic_DNA"/>
</dbReference>
<reference evidence="2 3" key="2">
    <citation type="submission" date="2020-07" db="EMBL/GenBank/DDBJ databases">
        <title>Genome assembly of wild tea tree DASZ reveals pedigree and selection history of tea varieties.</title>
        <authorList>
            <person name="Zhang W."/>
        </authorList>
    </citation>
    <scope>NUCLEOTIDE SEQUENCE [LARGE SCALE GENOMIC DNA]</scope>
    <source>
        <strain evidence="3">cv. G240</strain>
        <tissue evidence="2">Leaf</tissue>
    </source>
</reference>
<name>A0A7J7GPA6_CAMSI</name>
<evidence type="ECO:0000256" key="1">
    <source>
        <dbReference type="SAM" id="MobiDB-lite"/>
    </source>
</evidence>
<feature type="region of interest" description="Disordered" evidence="1">
    <location>
        <begin position="24"/>
        <end position="47"/>
    </location>
</feature>
<keyword evidence="3" id="KW-1185">Reference proteome</keyword>
<feature type="compositionally biased region" description="Low complexity" evidence="1">
    <location>
        <begin position="24"/>
        <end position="38"/>
    </location>
</feature>
<accession>A0A7J7GPA6</accession>